<evidence type="ECO:0000313" key="4">
    <source>
        <dbReference type="Proteomes" id="UP000587991"/>
    </source>
</evidence>
<keyword evidence="4" id="KW-1185">Reference proteome</keyword>
<dbReference type="Proteomes" id="UP000587991">
    <property type="component" value="Unassembled WGS sequence"/>
</dbReference>
<comment type="caution">
    <text evidence="3">The sequence shown here is derived from an EMBL/GenBank/DDBJ whole genome shotgun (WGS) entry which is preliminary data.</text>
</comment>
<reference evidence="3 4" key="1">
    <citation type="submission" date="2020-04" db="EMBL/GenBank/DDBJ databases">
        <title>Draft genome of Leeia sp. IMCC25680.</title>
        <authorList>
            <person name="Song J."/>
            <person name="Cho J.-C."/>
        </authorList>
    </citation>
    <scope>NUCLEOTIDE SEQUENCE [LARGE SCALE GENOMIC DNA]</scope>
    <source>
        <strain evidence="3 4">IMCC25680</strain>
    </source>
</reference>
<feature type="transmembrane region" description="Helical" evidence="1">
    <location>
        <begin position="259"/>
        <end position="289"/>
    </location>
</feature>
<name>A0A847S7R8_9NEIS</name>
<dbReference type="AlphaFoldDB" id="A0A847S7R8"/>
<feature type="chain" id="PRO_5032558868" evidence="2">
    <location>
        <begin position="23"/>
        <end position="293"/>
    </location>
</feature>
<dbReference type="RefSeq" id="WP_168876482.1">
    <property type="nucleotide sequence ID" value="NZ_JABAIM010000001.1"/>
</dbReference>
<dbReference type="Pfam" id="PF09935">
    <property type="entry name" value="DUF2167"/>
    <property type="match status" value="1"/>
</dbReference>
<dbReference type="EMBL" id="JABAIM010000001">
    <property type="protein sequence ID" value="NLR74905.1"/>
    <property type="molecule type" value="Genomic_DNA"/>
</dbReference>
<evidence type="ECO:0000256" key="2">
    <source>
        <dbReference type="SAM" id="SignalP"/>
    </source>
</evidence>
<dbReference type="InterPro" id="IPR018682">
    <property type="entry name" value="DUF2167_membr"/>
</dbReference>
<feature type="signal peptide" evidence="2">
    <location>
        <begin position="1"/>
        <end position="22"/>
    </location>
</feature>
<evidence type="ECO:0000256" key="1">
    <source>
        <dbReference type="SAM" id="Phobius"/>
    </source>
</evidence>
<gene>
    <name evidence="3" type="ORF">HF682_07020</name>
</gene>
<keyword evidence="1" id="KW-1133">Transmembrane helix</keyword>
<organism evidence="3 4">
    <name type="scientific">Leeia aquatica</name>
    <dbReference type="NCBI Taxonomy" id="2725557"/>
    <lineage>
        <taxon>Bacteria</taxon>
        <taxon>Pseudomonadati</taxon>
        <taxon>Pseudomonadota</taxon>
        <taxon>Betaproteobacteria</taxon>
        <taxon>Neisseriales</taxon>
        <taxon>Leeiaceae</taxon>
        <taxon>Leeia</taxon>
    </lineage>
</organism>
<evidence type="ECO:0000313" key="3">
    <source>
        <dbReference type="EMBL" id="NLR74905.1"/>
    </source>
</evidence>
<sequence>MLSSLRKLSLLLPVLLLQPSWAEEATSGTVSTANAEADAEAAFFKSLNFVNGPSQVQVGSYGTFKLPKDYEYLQDADTRRLMAHWENLDTGKPEYYFAPKGGKWFAVFSYEDTGHVKDDEKIDAAELLQSMKDGAIAGNAERAKLGWAPMTVQGWHQEPFYDPDSKRLTWSINYLSGGQAVVNYNTRVLGRTGVTEVTLVAEPQDLEAAIKEFKEAIKGYDYVAGQRYAEYQDGDKTAEYGLAALIAGGAAAVATKKGFWAAIVSFFAAGWKIIAGVFVALGGWVASLFRKKE</sequence>
<proteinExistence type="predicted"/>
<keyword evidence="2" id="KW-0732">Signal</keyword>
<accession>A0A847S7R8</accession>
<protein>
    <submittedName>
        <fullName evidence="3">DUF2167 domain-containing protein</fullName>
    </submittedName>
</protein>
<keyword evidence="1" id="KW-0812">Transmembrane</keyword>
<keyword evidence="1" id="KW-0472">Membrane</keyword>